<dbReference type="EMBL" id="CP065430">
    <property type="protein sequence ID" value="QPO27571.1"/>
    <property type="molecule type" value="Genomic_DNA"/>
</dbReference>
<gene>
    <name evidence="2" type="ORF">I5V48_05400</name>
    <name evidence="1" type="ORF">I5V48_10615</name>
</gene>
<organism evidence="1 3">
    <name type="scientific">Streptococcus suis</name>
    <dbReference type="NCBI Taxonomy" id="1307"/>
    <lineage>
        <taxon>Bacteria</taxon>
        <taxon>Bacillati</taxon>
        <taxon>Bacillota</taxon>
        <taxon>Bacilli</taxon>
        <taxon>Lactobacillales</taxon>
        <taxon>Streptococcaceae</taxon>
        <taxon>Streptococcus</taxon>
    </lineage>
</organism>
<dbReference type="eggNOG" id="ENOG502ZIZK">
    <property type="taxonomic scope" value="Bacteria"/>
</dbReference>
<dbReference type="AlphaFoldDB" id="A0A0N1J3R6"/>
<dbReference type="Proteomes" id="UP000594569">
    <property type="component" value="Chromosome"/>
</dbReference>
<reference evidence="1 3" key="1">
    <citation type="submission" date="2020-12" db="EMBL/GenBank/DDBJ databases">
        <title>Nonconservative transfer and diversity of a new family of integrative and conjugative elements associated with antibiotic resistance in zoonotic pathogen Streptococcus suis.</title>
        <authorList>
            <person name="Huang J."/>
        </authorList>
    </citation>
    <scope>NUCLEOTIDE SEQUENCE [LARGE SCALE GENOMIC DNA]</scope>
    <source>
        <strain evidence="1 3">YZDH1</strain>
    </source>
</reference>
<evidence type="ECO:0000313" key="1">
    <source>
        <dbReference type="EMBL" id="QPO26385.1"/>
    </source>
</evidence>
<evidence type="ECO:0000313" key="3">
    <source>
        <dbReference type="Proteomes" id="UP000594569"/>
    </source>
</evidence>
<evidence type="ECO:0000313" key="2">
    <source>
        <dbReference type="EMBL" id="QPO27571.1"/>
    </source>
</evidence>
<dbReference type="EMBL" id="CP065430">
    <property type="protein sequence ID" value="QPO26385.1"/>
    <property type="molecule type" value="Genomic_DNA"/>
</dbReference>
<dbReference type="RefSeq" id="WP_043027197.1">
    <property type="nucleotide sequence ID" value="NZ_CP065430.1"/>
</dbReference>
<accession>A0A0N1J3R6</accession>
<protein>
    <submittedName>
        <fullName evidence="1">Uncharacterized protein</fullName>
    </submittedName>
</protein>
<sequence length="118" mass="13563">MNNTIENVKITKTFLGREDHGILTCYLTVEGYGFGVSIGGYCLDKYDEHKKKRVAFHKSFELIDRILEVAGANSWEELQGKYIRVKSNGFGGRVTKIGNLIKDDWLDFDTFFKEETDE</sequence>
<proteinExistence type="predicted"/>
<name>A0A0N1J3R6_STRSU</name>